<feature type="transmembrane region" description="Helical" evidence="7">
    <location>
        <begin position="116"/>
        <end position="136"/>
    </location>
</feature>
<feature type="transmembrane region" description="Helical" evidence="7">
    <location>
        <begin position="363"/>
        <end position="384"/>
    </location>
</feature>
<feature type="transmembrane region" description="Helical" evidence="7">
    <location>
        <begin position="232"/>
        <end position="252"/>
    </location>
</feature>
<dbReference type="GO" id="GO:0022857">
    <property type="term" value="F:transmembrane transporter activity"/>
    <property type="evidence" value="ECO:0007669"/>
    <property type="project" value="InterPro"/>
</dbReference>
<dbReference type="AlphaFoldDB" id="A0A0U1QRM7"/>
<feature type="transmembrane region" description="Helical" evidence="7">
    <location>
        <begin position="58"/>
        <end position="79"/>
    </location>
</feature>
<evidence type="ECO:0000256" key="3">
    <source>
        <dbReference type="ARBA" id="ARBA00022475"/>
    </source>
</evidence>
<dbReference type="NCBIfam" id="TIGR00711">
    <property type="entry name" value="efflux_EmrB"/>
    <property type="match status" value="1"/>
</dbReference>
<sequence>MAAQAHARDCEGKPYKRWVLVAVLLLGTFCVVVNHLMIVTALPGIMHDFHIDADTGQWLTSGFLLTNGIMIPVTGMLMHRINSKRLFMAAMLIFLVGTIIAVSAPNFPLLLCGRVVQAAATGMVMPLMQTILLLIFQKHERGLAMGMEGLVLALGRVVGPAIAGWVMDHFNWRILFCLFLPAVLVILRLASKSMRSVVPLDPKRIDLLSLLLSTLGFGALLFGFSSVGHHGWGSRLVIVSLVIGAGCVGLFIWRELTIDNPMLNLKVLRSPLFCLSAIICAVVMIAMFGAELMLPLYIQNVRGQSALFSGLVMVPGAAIMGLMCPLSGIVFEKIGVRKLAITGMGLLTMATIPFVFLTMSTEIGALTTLYAVRLLGVSLVLTPITTAGMNTLPEEWMGDGTAVTNTFRTICGAIGTAVLISVMSDVTKSEMPAKTMFGLDPHLNHVLKTDAVLNGVNAAFLVALGFCIAAWALTFFIKEKPRSDSFDQD</sequence>
<dbReference type="PROSITE" id="PS50850">
    <property type="entry name" value="MFS"/>
    <property type="match status" value="1"/>
</dbReference>
<evidence type="ECO:0000256" key="2">
    <source>
        <dbReference type="ARBA" id="ARBA00022448"/>
    </source>
</evidence>
<feature type="transmembrane region" description="Helical" evidence="7">
    <location>
        <begin position="170"/>
        <end position="187"/>
    </location>
</feature>
<feature type="transmembrane region" description="Helical" evidence="7">
    <location>
        <begin position="18"/>
        <end position="38"/>
    </location>
</feature>
<dbReference type="CDD" id="cd17503">
    <property type="entry name" value="MFS_LmrB_MDR_like"/>
    <property type="match status" value="1"/>
</dbReference>
<evidence type="ECO:0000256" key="4">
    <source>
        <dbReference type="ARBA" id="ARBA00022692"/>
    </source>
</evidence>
<dbReference type="Gene3D" id="1.20.1720.10">
    <property type="entry name" value="Multidrug resistance protein D"/>
    <property type="match status" value="1"/>
</dbReference>
<feature type="transmembrane region" description="Helical" evidence="7">
    <location>
        <begin position="405"/>
        <end position="424"/>
    </location>
</feature>
<evidence type="ECO:0000256" key="1">
    <source>
        <dbReference type="ARBA" id="ARBA00004651"/>
    </source>
</evidence>
<dbReference type="InterPro" id="IPR011701">
    <property type="entry name" value="MFS"/>
</dbReference>
<evidence type="ECO:0000256" key="7">
    <source>
        <dbReference type="SAM" id="Phobius"/>
    </source>
</evidence>
<evidence type="ECO:0000313" key="10">
    <source>
        <dbReference type="Proteomes" id="UP000035553"/>
    </source>
</evidence>
<dbReference type="GO" id="GO:0005886">
    <property type="term" value="C:plasma membrane"/>
    <property type="evidence" value="ECO:0007669"/>
    <property type="project" value="UniProtKB-SubCell"/>
</dbReference>
<dbReference type="InterPro" id="IPR020846">
    <property type="entry name" value="MFS_dom"/>
</dbReference>
<dbReference type="Pfam" id="PF07690">
    <property type="entry name" value="MFS_1"/>
    <property type="match status" value="1"/>
</dbReference>
<organism evidence="9 10">
    <name type="scientific">Sporolactobacillus inulinus CASD</name>
    <dbReference type="NCBI Taxonomy" id="1069536"/>
    <lineage>
        <taxon>Bacteria</taxon>
        <taxon>Bacillati</taxon>
        <taxon>Bacillota</taxon>
        <taxon>Bacilli</taxon>
        <taxon>Bacillales</taxon>
        <taxon>Sporolactobacillaceae</taxon>
        <taxon>Sporolactobacillus</taxon>
    </lineage>
</organism>
<dbReference type="SUPFAM" id="SSF103473">
    <property type="entry name" value="MFS general substrate transporter"/>
    <property type="match status" value="1"/>
</dbReference>
<evidence type="ECO:0000256" key="6">
    <source>
        <dbReference type="ARBA" id="ARBA00023136"/>
    </source>
</evidence>
<evidence type="ECO:0000256" key="5">
    <source>
        <dbReference type="ARBA" id="ARBA00022989"/>
    </source>
</evidence>
<proteinExistence type="predicted"/>
<keyword evidence="2" id="KW-0813">Transport</keyword>
<feature type="transmembrane region" description="Helical" evidence="7">
    <location>
        <begin position="86"/>
        <end position="104"/>
    </location>
</feature>
<feature type="transmembrane region" description="Helical" evidence="7">
    <location>
        <begin position="458"/>
        <end position="477"/>
    </location>
</feature>
<dbReference type="InterPro" id="IPR036259">
    <property type="entry name" value="MFS_trans_sf"/>
</dbReference>
<dbReference type="PRINTS" id="PR01036">
    <property type="entry name" value="TCRTETB"/>
</dbReference>
<dbReference type="OrthoDB" id="9816041at2"/>
<keyword evidence="10" id="KW-1185">Reference proteome</keyword>
<keyword evidence="6 7" id="KW-0472">Membrane</keyword>
<accession>A0A0U1QRM7</accession>
<dbReference type="Gene3D" id="1.20.1250.20">
    <property type="entry name" value="MFS general substrate transporter like domains"/>
    <property type="match status" value="1"/>
</dbReference>
<keyword evidence="5 7" id="KW-1133">Transmembrane helix</keyword>
<dbReference type="EMBL" id="AFVQ02000037">
    <property type="protein sequence ID" value="KLI03463.1"/>
    <property type="molecule type" value="Genomic_DNA"/>
</dbReference>
<protein>
    <submittedName>
        <fullName evidence="9">Multidrug transporter</fullName>
    </submittedName>
</protein>
<dbReference type="Proteomes" id="UP000035553">
    <property type="component" value="Unassembled WGS sequence"/>
</dbReference>
<feature type="transmembrane region" description="Helical" evidence="7">
    <location>
        <begin position="339"/>
        <end position="357"/>
    </location>
</feature>
<feature type="transmembrane region" description="Helical" evidence="7">
    <location>
        <begin position="207"/>
        <end position="226"/>
    </location>
</feature>
<dbReference type="STRING" id="1069536.SINU_02720"/>
<feature type="transmembrane region" description="Helical" evidence="7">
    <location>
        <begin position="272"/>
        <end position="294"/>
    </location>
</feature>
<dbReference type="PANTHER" id="PTHR42718:SF24">
    <property type="entry name" value="MAJOR FACILITATOR SUPERFAMILY (MFS) PROFILE DOMAIN-CONTAINING PROTEIN"/>
    <property type="match status" value="1"/>
</dbReference>
<name>A0A0U1QRM7_9BACL</name>
<dbReference type="PANTHER" id="PTHR42718">
    <property type="entry name" value="MAJOR FACILITATOR SUPERFAMILY MULTIDRUG TRANSPORTER MFSC"/>
    <property type="match status" value="1"/>
</dbReference>
<gene>
    <name evidence="9" type="ORF">SINU_02720</name>
</gene>
<keyword evidence="3" id="KW-1003">Cell membrane</keyword>
<keyword evidence="4 7" id="KW-0812">Transmembrane</keyword>
<feature type="transmembrane region" description="Helical" evidence="7">
    <location>
        <begin position="143"/>
        <end position="164"/>
    </location>
</feature>
<reference evidence="9 10" key="1">
    <citation type="journal article" date="2011" name="J. Bacteriol.">
        <title>Draft genome sequence of Sporolactobacillus inulinus strain CASD, an efficient D-lactic acid-producing bacterium with high-concentration lactate tolerance capability.</title>
        <authorList>
            <person name="Yu B."/>
            <person name="Su F."/>
            <person name="Wang L."/>
            <person name="Xu K."/>
            <person name="Zhao B."/>
            <person name="Xu P."/>
        </authorList>
    </citation>
    <scope>NUCLEOTIDE SEQUENCE [LARGE SCALE GENOMIC DNA]</scope>
    <source>
        <strain evidence="9 10">CASD</strain>
    </source>
</reference>
<dbReference type="RefSeq" id="WP_010027154.1">
    <property type="nucleotide sequence ID" value="NZ_AFVQ02000037.1"/>
</dbReference>
<comment type="subcellular location">
    <subcellularLocation>
        <location evidence="1">Cell membrane</location>
        <topology evidence="1">Multi-pass membrane protein</topology>
    </subcellularLocation>
</comment>
<feature type="domain" description="Major facilitator superfamily (MFS) profile" evidence="8">
    <location>
        <begin position="20"/>
        <end position="482"/>
    </location>
</feature>
<evidence type="ECO:0000259" key="8">
    <source>
        <dbReference type="PROSITE" id="PS50850"/>
    </source>
</evidence>
<dbReference type="InterPro" id="IPR004638">
    <property type="entry name" value="EmrB-like"/>
</dbReference>
<comment type="caution">
    <text evidence="9">The sequence shown here is derived from an EMBL/GenBank/DDBJ whole genome shotgun (WGS) entry which is preliminary data.</text>
</comment>
<feature type="transmembrane region" description="Helical" evidence="7">
    <location>
        <begin position="306"/>
        <end position="327"/>
    </location>
</feature>
<evidence type="ECO:0000313" key="9">
    <source>
        <dbReference type="EMBL" id="KLI03463.1"/>
    </source>
</evidence>